<evidence type="ECO:0000259" key="2">
    <source>
        <dbReference type="PROSITE" id="PS50086"/>
    </source>
</evidence>
<dbReference type="SUPFAM" id="SSF47473">
    <property type="entry name" value="EF-hand"/>
    <property type="match status" value="1"/>
</dbReference>
<dbReference type="OrthoDB" id="17687at2759"/>
<dbReference type="EMBL" id="MDYP01000001">
    <property type="protein sequence ID" value="OQE12367.1"/>
    <property type="molecule type" value="Genomic_DNA"/>
</dbReference>
<feature type="compositionally biased region" description="Acidic residues" evidence="1">
    <location>
        <begin position="1029"/>
        <end position="1039"/>
    </location>
</feature>
<name>A0A1V6SEC5_9EURO</name>
<evidence type="ECO:0000313" key="3">
    <source>
        <dbReference type="EMBL" id="OQE12367.1"/>
    </source>
</evidence>
<reference evidence="4" key="1">
    <citation type="journal article" date="2017" name="Nat. Microbiol.">
        <title>Global analysis of biosynthetic gene clusters reveals vast potential of secondary metabolite production in Penicillium species.</title>
        <authorList>
            <person name="Nielsen J.C."/>
            <person name="Grijseels S."/>
            <person name="Prigent S."/>
            <person name="Ji B."/>
            <person name="Dainat J."/>
            <person name="Nielsen K.F."/>
            <person name="Frisvad J.C."/>
            <person name="Workman M."/>
            <person name="Nielsen J."/>
        </authorList>
    </citation>
    <scope>NUCLEOTIDE SEQUENCE [LARGE SCALE GENOMIC DNA]</scope>
    <source>
        <strain evidence="4">IBT 29486</strain>
    </source>
</reference>
<feature type="region of interest" description="Disordered" evidence="1">
    <location>
        <begin position="1012"/>
        <end position="1062"/>
    </location>
</feature>
<dbReference type="GO" id="GO:0031267">
    <property type="term" value="F:small GTPase binding"/>
    <property type="evidence" value="ECO:0007669"/>
    <property type="project" value="TreeGrafter"/>
</dbReference>
<evidence type="ECO:0000313" key="4">
    <source>
        <dbReference type="Proteomes" id="UP000191518"/>
    </source>
</evidence>
<dbReference type="Gene3D" id="1.10.238.10">
    <property type="entry name" value="EF-hand"/>
    <property type="match status" value="1"/>
</dbReference>
<protein>
    <recommendedName>
        <fullName evidence="2">Rab-GAP TBC domain-containing protein</fullName>
    </recommendedName>
</protein>
<sequence>MIPWSSFVQKAQSLIDPANFNIPALSSPDHNPSKASLFRQQFRLPDSQNPLQEITADLVLPLPNSSANQADSTRRVDRPGNTYAGRLHLSERFICFSTQPTSFIPSATASASTTWTGQTHGTGPSGNGFILPLSCIRRVERLHSASHVFSLALTTWNGLLYKQQELNFVPQRLILQLVGSRQACERFCDTLKKGLREGMKEVDSLRTVVSDCYSEYLLSSAKAKGQDGKEADTRQPPDAGLGLIFRYPGDARKLRDRSKMRLWGEYFRENGRNVTLVRQPTFHKLIRVGLPNRLRGEIWELTSGSLFLRLHSPMQYQQTLAKFEGQESLAIDEIEKDLNRSLPEYPGFQSEEGIGRLRRVLTAYSWIDPEIGYCQAMNIVVAALLIYMSEAQAFFLLSVLCSRLLPGYYSTTMYGTLLDQKVFESLVEKTMPVLWDHLTKSDVQLSVVSLPWFLSLYINSMPLVFAFRVLDVFFLEGPKVLFQVGLAILRVNGEELLETQDDGSFISVLKSYFSRLDESAHPRSENPKLRAITRFQELMVVAFKEFSGITHSTITETREKHKGAVLENIETFAKRTSIRNLGPESKRLSVDDLGTIYDRFYETLYQWEQHQRVIEEETRRQERKKSSRLSMLAPPADTQVGRVGLGPSPTHMDYDAFREFLAATSKWAVADSPGPSRKGSSSGKPVSWANRRQPADHEFMQRLYRKWATDPEEGLDLQNVVNGLARLKGSPDIMNNISYFFDLYDDSGNGQVDREGILKISEALLFLSRRGFEGTITATLSVEHPNSADRDHADNSLNTDEKFLGSVSAFIRRCFEYADPSHPENQKTTQEDVTAEATEKLDSFAIGDDDDEEDLIDVDDAKSTNSPAPDVTPQSAKSPTAESDSYDHNRSTSESANQALDPNNPLHITLPTFRMVVLADELLEQFFESYFPQSFHLSDHPHPAALAASSSMSSNLTTFSNLGSIRSSSLSAGSTAPVAGASGGIVPPGKGLRGVLDNIVSDGIRMAAEVKKRMDEAQRDLERNALGREEEEDDEDEDDYPRRGGSAIAIPGGTPSWGAGAYGADTERRSVVRDADRDLLEGAEVLGGGREERSSLLDGKNHANHAPRKVSSSATSTKGGRSSSARDGEVISKLVDFES</sequence>
<dbReference type="PANTHER" id="PTHR47219:SF20">
    <property type="entry name" value="TBC1 DOMAIN FAMILY MEMBER 2B"/>
    <property type="match status" value="1"/>
</dbReference>
<dbReference type="Pfam" id="PF00566">
    <property type="entry name" value="RabGAP-TBC"/>
    <property type="match status" value="1"/>
</dbReference>
<dbReference type="SUPFAM" id="SSF47923">
    <property type="entry name" value="Ypt/Rab-GAP domain of gyp1p"/>
    <property type="match status" value="2"/>
</dbReference>
<feature type="compositionally biased region" description="Polar residues" evidence="1">
    <location>
        <begin position="892"/>
        <end position="901"/>
    </location>
</feature>
<dbReference type="PROSITE" id="PS50086">
    <property type="entry name" value="TBC_RABGAP"/>
    <property type="match status" value="1"/>
</dbReference>
<dbReference type="FunFam" id="1.10.8.270:FF:000015">
    <property type="entry name" value="GTPase activating protein (Gyp2)"/>
    <property type="match status" value="1"/>
</dbReference>
<dbReference type="GO" id="GO:0005096">
    <property type="term" value="F:GTPase activator activity"/>
    <property type="evidence" value="ECO:0007669"/>
    <property type="project" value="TreeGrafter"/>
</dbReference>
<dbReference type="AlphaFoldDB" id="A0A1V6SEC5"/>
<dbReference type="InterPro" id="IPR035969">
    <property type="entry name" value="Rab-GAP_TBC_sf"/>
</dbReference>
<dbReference type="STRING" id="29845.A0A1V6SEC5"/>
<dbReference type="FunFam" id="1.10.472.80:FF:000021">
    <property type="entry name" value="GTPase activating protein (Gyp2)"/>
    <property type="match status" value="1"/>
</dbReference>
<proteinExistence type="predicted"/>
<dbReference type="Gene3D" id="1.10.472.80">
    <property type="entry name" value="Ypt/Rab-GAP domain of gyp1p, domain 3"/>
    <property type="match status" value="1"/>
</dbReference>
<feature type="compositionally biased region" description="Polar residues" evidence="1">
    <location>
        <begin position="1110"/>
        <end position="1123"/>
    </location>
</feature>
<feature type="compositionally biased region" description="Low complexity" evidence="1">
    <location>
        <begin position="672"/>
        <end position="687"/>
    </location>
</feature>
<feature type="region of interest" description="Disordered" evidence="1">
    <location>
        <begin position="616"/>
        <end position="647"/>
    </location>
</feature>
<dbReference type="SMART" id="SM00164">
    <property type="entry name" value="TBC"/>
    <property type="match status" value="1"/>
</dbReference>
<dbReference type="InterPro" id="IPR000195">
    <property type="entry name" value="Rab-GAP-TBC_dom"/>
</dbReference>
<dbReference type="Gene3D" id="1.10.10.750">
    <property type="entry name" value="Ypt/Rab-GAP domain of gyp1p, domain 1"/>
    <property type="match status" value="1"/>
</dbReference>
<gene>
    <name evidence="3" type="ORF">PENVUL_c001G00101</name>
</gene>
<feature type="region of interest" description="Disordered" evidence="1">
    <location>
        <begin position="1082"/>
        <end position="1139"/>
    </location>
</feature>
<evidence type="ECO:0000256" key="1">
    <source>
        <dbReference type="SAM" id="MobiDB-lite"/>
    </source>
</evidence>
<keyword evidence="4" id="KW-1185">Reference proteome</keyword>
<feature type="compositionally biased region" description="Polar residues" evidence="1">
    <location>
        <begin position="863"/>
        <end position="883"/>
    </location>
</feature>
<feature type="compositionally biased region" description="Basic and acidic residues" evidence="1">
    <location>
        <begin position="1089"/>
        <end position="1101"/>
    </location>
</feature>
<dbReference type="Gene3D" id="1.10.8.270">
    <property type="entry name" value="putative rabgap domain of human tbc1 domain family member 14 like domains"/>
    <property type="match status" value="1"/>
</dbReference>
<comment type="caution">
    <text evidence="3">The sequence shown here is derived from an EMBL/GenBank/DDBJ whole genome shotgun (WGS) entry which is preliminary data.</text>
</comment>
<dbReference type="InterPro" id="IPR050302">
    <property type="entry name" value="Rab_GAP_TBC_domain"/>
</dbReference>
<feature type="region of interest" description="Disordered" evidence="1">
    <location>
        <begin position="670"/>
        <end position="692"/>
    </location>
</feature>
<dbReference type="PANTHER" id="PTHR47219">
    <property type="entry name" value="RAB GTPASE-ACTIVATING PROTEIN 1-LIKE"/>
    <property type="match status" value="1"/>
</dbReference>
<feature type="compositionally biased region" description="Basic and acidic residues" evidence="1">
    <location>
        <begin position="1012"/>
        <end position="1028"/>
    </location>
</feature>
<organism evidence="3 4">
    <name type="scientific">Penicillium vulpinum</name>
    <dbReference type="NCBI Taxonomy" id="29845"/>
    <lineage>
        <taxon>Eukaryota</taxon>
        <taxon>Fungi</taxon>
        <taxon>Dikarya</taxon>
        <taxon>Ascomycota</taxon>
        <taxon>Pezizomycotina</taxon>
        <taxon>Eurotiomycetes</taxon>
        <taxon>Eurotiomycetidae</taxon>
        <taxon>Eurotiales</taxon>
        <taxon>Aspergillaceae</taxon>
        <taxon>Penicillium</taxon>
    </lineage>
</organism>
<feature type="region of interest" description="Disordered" evidence="1">
    <location>
        <begin position="859"/>
        <end position="904"/>
    </location>
</feature>
<dbReference type="Proteomes" id="UP000191518">
    <property type="component" value="Unassembled WGS sequence"/>
</dbReference>
<accession>A0A1V6SEC5</accession>
<feature type="domain" description="Rab-GAP TBC" evidence="2">
    <location>
        <begin position="289"/>
        <end position="477"/>
    </location>
</feature>
<dbReference type="InterPro" id="IPR011992">
    <property type="entry name" value="EF-hand-dom_pair"/>
</dbReference>